<evidence type="ECO:0000313" key="2">
    <source>
        <dbReference type="Proteomes" id="UP001153331"/>
    </source>
</evidence>
<proteinExistence type="predicted"/>
<protein>
    <submittedName>
        <fullName evidence="1">Uncharacterized protein</fullName>
    </submittedName>
</protein>
<keyword evidence="2" id="KW-1185">Reference proteome</keyword>
<accession>A0ACC2I7F1</accession>
<name>A0ACC2I7F1_9PLEO</name>
<dbReference type="Proteomes" id="UP001153331">
    <property type="component" value="Unassembled WGS sequence"/>
</dbReference>
<evidence type="ECO:0000313" key="1">
    <source>
        <dbReference type="EMBL" id="KAJ8111101.1"/>
    </source>
</evidence>
<organism evidence="1 2">
    <name type="scientific">Boeremia exigua</name>
    <dbReference type="NCBI Taxonomy" id="749465"/>
    <lineage>
        <taxon>Eukaryota</taxon>
        <taxon>Fungi</taxon>
        <taxon>Dikarya</taxon>
        <taxon>Ascomycota</taxon>
        <taxon>Pezizomycotina</taxon>
        <taxon>Dothideomycetes</taxon>
        <taxon>Pleosporomycetidae</taxon>
        <taxon>Pleosporales</taxon>
        <taxon>Pleosporineae</taxon>
        <taxon>Didymellaceae</taxon>
        <taxon>Boeremia</taxon>
    </lineage>
</organism>
<gene>
    <name evidence="1" type="ORF">OPT61_g6221</name>
</gene>
<sequence>MGFSTLVTLATFLPLLFQFGITSPIPVDTNHQLAVYPDPAPCYGNISWIHDPSIIYEDGTYWRFSTSGNIAVATAPSIKGPWTYQGPLLPEGTKIKVAPNQDIWAPSISKFANTYYTHYSVSTMGSQSSQIGLATADSLFGPWTDHGSLNLPQHPSYNLIDPSIFQASPTDPLYFTFGSYWSGIQQFSLPSPDRLMALDGSLARHKDIRTLVTNSTARAAVVEGAVMHEHEGLYFLFFSVGACCNTPPNLAPLGDEYRIAVCRADAVTGPFFDQEGRDCRKSGGTTVLASHGDVYAPGGQGIMRLPGIDGEEGRDVMYYHYVNNRYPPIMPRQVAPPPSDEFHITLSKPFSGTPTQQIEVIGDYHGPASIRRTNKSDNGTSDEKKGDVPADDVKELLALISALRGFPSSATTDIYGANVKVAFTTMEMQWSNGDADSAGDVVSEIAGEQVDEFKRVAESIEALARTFARGDSAV</sequence>
<reference evidence="1" key="1">
    <citation type="submission" date="2022-11" db="EMBL/GenBank/DDBJ databases">
        <title>Genome Sequence of Boeremia exigua.</title>
        <authorList>
            <person name="Buettner E."/>
        </authorList>
    </citation>
    <scope>NUCLEOTIDE SEQUENCE</scope>
    <source>
        <strain evidence="1">CU02</strain>
    </source>
</reference>
<comment type="caution">
    <text evidence="1">The sequence shown here is derived from an EMBL/GenBank/DDBJ whole genome shotgun (WGS) entry which is preliminary data.</text>
</comment>
<dbReference type="EMBL" id="JAPHNI010000437">
    <property type="protein sequence ID" value="KAJ8111101.1"/>
    <property type="molecule type" value="Genomic_DNA"/>
</dbReference>